<feature type="domain" description="HTH luxR-type" evidence="3">
    <location>
        <begin position="155"/>
        <end position="220"/>
    </location>
</feature>
<evidence type="ECO:0000313" key="5">
    <source>
        <dbReference type="EMBL" id="MBW3082094.1"/>
    </source>
</evidence>
<dbReference type="PROSITE" id="PS50110">
    <property type="entry name" value="RESPONSE_REGULATORY"/>
    <property type="match status" value="1"/>
</dbReference>
<dbReference type="PANTHER" id="PTHR43214">
    <property type="entry name" value="TWO-COMPONENT RESPONSE REGULATOR"/>
    <property type="match status" value="1"/>
</dbReference>
<dbReference type="Pfam" id="PF00196">
    <property type="entry name" value="GerE"/>
    <property type="match status" value="1"/>
</dbReference>
<gene>
    <name evidence="5" type="ORF">KIH73_01625</name>
</gene>
<dbReference type="EMBL" id="JAHBBD010000002">
    <property type="protein sequence ID" value="MBW3082094.1"/>
    <property type="molecule type" value="Genomic_DNA"/>
</dbReference>
<dbReference type="InterPro" id="IPR039420">
    <property type="entry name" value="WalR-like"/>
</dbReference>
<proteinExistence type="predicted"/>
<accession>A0ABS6W7M2</accession>
<evidence type="ECO:0000313" key="6">
    <source>
        <dbReference type="Proteomes" id="UP000812844"/>
    </source>
</evidence>
<dbReference type="Proteomes" id="UP000812844">
    <property type="component" value="Unassembled WGS sequence"/>
</dbReference>
<dbReference type="Pfam" id="PF00072">
    <property type="entry name" value="Response_reg"/>
    <property type="match status" value="1"/>
</dbReference>
<dbReference type="SMART" id="SM00421">
    <property type="entry name" value="HTH_LUXR"/>
    <property type="match status" value="1"/>
</dbReference>
<sequence>MERNRGDGALRVAIVDNDVCALDMMALLIGRLDPSITVPWKATRAQDALEHCLFDDQAPDVVVLDLALCGISGVDVCREIRVRNATTGIIGVSAYPLAPYRSAMIEAGTQALFDKRRIGTPLFRDALRCAGRGLPAPECDGFDTAQAAHERLRDGDGRHARLSPRELDVLRLYSQGLATDEVCTRLGISANTALSHVNHAAHKLGVRRRTDAIRACRDLHLLD</sequence>
<keyword evidence="1" id="KW-0238">DNA-binding</keyword>
<evidence type="ECO:0000259" key="4">
    <source>
        <dbReference type="PROSITE" id="PS50110"/>
    </source>
</evidence>
<dbReference type="PANTHER" id="PTHR43214:SF44">
    <property type="entry name" value="TWO-COMPONENT RESPONSE REGULATOR"/>
    <property type="match status" value="1"/>
</dbReference>
<organism evidence="5 6">
    <name type="scientific">Bifidobacterium phasiani</name>
    <dbReference type="NCBI Taxonomy" id="2834431"/>
    <lineage>
        <taxon>Bacteria</taxon>
        <taxon>Bacillati</taxon>
        <taxon>Actinomycetota</taxon>
        <taxon>Actinomycetes</taxon>
        <taxon>Bifidobacteriales</taxon>
        <taxon>Bifidobacteriaceae</taxon>
        <taxon>Bifidobacterium</taxon>
    </lineage>
</organism>
<dbReference type="PROSITE" id="PS50043">
    <property type="entry name" value="HTH_LUXR_2"/>
    <property type="match status" value="1"/>
</dbReference>
<protein>
    <submittedName>
        <fullName evidence="5">Response regulator transcription factor</fullName>
    </submittedName>
</protein>
<dbReference type="CDD" id="cd00156">
    <property type="entry name" value="REC"/>
    <property type="match status" value="1"/>
</dbReference>
<dbReference type="InterPro" id="IPR000792">
    <property type="entry name" value="Tscrpt_reg_LuxR_C"/>
</dbReference>
<evidence type="ECO:0000256" key="2">
    <source>
        <dbReference type="PROSITE-ProRule" id="PRU00169"/>
    </source>
</evidence>
<reference evidence="5 6" key="1">
    <citation type="submission" date="2021-05" db="EMBL/GenBank/DDBJ databases">
        <title>Phylogenetic classification of ten novel species belonging to the genus Bifidobacterium comprising B. colchicus sp. nov., B. abeli sp. nov., B. bicoloris sp. nov., B. guerezis sp. nov., B. rosaliae sp. nov., B. santillanensis sp. nov., B. argentati sp. nov., B. amazzoni sp. nov., B. pluviali sp. nov., and B. pinnaculum sp. nov.</title>
        <authorList>
            <person name="Lugli G.A."/>
            <person name="Ruiz Garcia L."/>
            <person name="Margolles A."/>
            <person name="Ventura M."/>
        </authorList>
    </citation>
    <scope>NUCLEOTIDE SEQUENCE [LARGE SCALE GENOMIC DNA]</scope>
    <source>
        <strain evidence="5 6">6T3</strain>
    </source>
</reference>
<evidence type="ECO:0000259" key="3">
    <source>
        <dbReference type="PROSITE" id="PS50043"/>
    </source>
</evidence>
<feature type="modified residue" description="4-aspartylphosphate" evidence="2">
    <location>
        <position position="65"/>
    </location>
</feature>
<feature type="domain" description="Response regulatory" evidence="4">
    <location>
        <begin position="11"/>
        <end position="130"/>
    </location>
</feature>
<keyword evidence="2" id="KW-0597">Phosphoprotein</keyword>
<evidence type="ECO:0000256" key="1">
    <source>
        <dbReference type="ARBA" id="ARBA00023125"/>
    </source>
</evidence>
<dbReference type="InterPro" id="IPR001789">
    <property type="entry name" value="Sig_transdc_resp-reg_receiver"/>
</dbReference>
<keyword evidence="6" id="KW-1185">Reference proteome</keyword>
<dbReference type="RefSeq" id="WP_219079872.1">
    <property type="nucleotide sequence ID" value="NZ_JAHBBD010000002.1"/>
</dbReference>
<dbReference type="CDD" id="cd06170">
    <property type="entry name" value="LuxR_C_like"/>
    <property type="match status" value="1"/>
</dbReference>
<name>A0ABS6W7M2_9BIFI</name>
<comment type="caution">
    <text evidence="5">The sequence shown here is derived from an EMBL/GenBank/DDBJ whole genome shotgun (WGS) entry which is preliminary data.</text>
</comment>
<dbReference type="SMART" id="SM00448">
    <property type="entry name" value="REC"/>
    <property type="match status" value="1"/>
</dbReference>